<feature type="binding site" evidence="18">
    <location>
        <position position="107"/>
    </location>
    <ligand>
        <name>K(+)</name>
        <dbReference type="ChEBI" id="CHEBI:29103"/>
    </ligand>
</feature>
<evidence type="ECO:0000256" key="10">
    <source>
        <dbReference type="ARBA" id="ARBA00023027"/>
    </source>
</evidence>
<dbReference type="EMBL" id="BLAY01000045">
    <property type="protein sequence ID" value="GET38457.1"/>
    <property type="molecule type" value="Genomic_DNA"/>
</dbReference>
<dbReference type="SUPFAM" id="SSF53613">
    <property type="entry name" value="Ribokinase-like"/>
    <property type="match status" value="1"/>
</dbReference>
<evidence type="ECO:0000256" key="13">
    <source>
        <dbReference type="ARBA" id="ARBA00023268"/>
    </source>
</evidence>
<dbReference type="HAMAP" id="MF_01966">
    <property type="entry name" value="NADHX_epimerase"/>
    <property type="match status" value="1"/>
</dbReference>
<dbReference type="InterPro" id="IPR036652">
    <property type="entry name" value="YjeF_N_dom_sf"/>
</dbReference>
<evidence type="ECO:0000256" key="4">
    <source>
        <dbReference type="ARBA" id="ARBA00009524"/>
    </source>
</evidence>
<dbReference type="InterPro" id="IPR000631">
    <property type="entry name" value="CARKD"/>
</dbReference>
<comment type="similarity">
    <text evidence="3 19">In the N-terminal section; belongs to the NnrE/AIBP family.</text>
</comment>
<dbReference type="InterPro" id="IPR030677">
    <property type="entry name" value="Nnr"/>
</dbReference>
<evidence type="ECO:0000256" key="1">
    <source>
        <dbReference type="ARBA" id="ARBA00000013"/>
    </source>
</evidence>
<keyword evidence="9 18" id="KW-0630">Potassium</keyword>
<dbReference type="PANTHER" id="PTHR12592">
    <property type="entry name" value="ATP-DEPENDENT (S)-NAD(P)H-HYDRATE DEHYDRATASE FAMILY MEMBER"/>
    <property type="match status" value="1"/>
</dbReference>
<comment type="catalytic activity">
    <reaction evidence="16 17 19">
        <text>(6S)-NADPHX + ADP = AMP + phosphate + NADPH + H(+)</text>
        <dbReference type="Rhea" id="RHEA:32235"/>
        <dbReference type="ChEBI" id="CHEBI:15378"/>
        <dbReference type="ChEBI" id="CHEBI:43474"/>
        <dbReference type="ChEBI" id="CHEBI:57783"/>
        <dbReference type="ChEBI" id="CHEBI:64076"/>
        <dbReference type="ChEBI" id="CHEBI:456215"/>
        <dbReference type="ChEBI" id="CHEBI:456216"/>
        <dbReference type="EC" id="4.2.1.136"/>
    </reaction>
</comment>
<organism evidence="22 23">
    <name type="scientific">Microseira wollei NIES-4236</name>
    <dbReference type="NCBI Taxonomy" id="2530354"/>
    <lineage>
        <taxon>Bacteria</taxon>
        <taxon>Bacillati</taxon>
        <taxon>Cyanobacteriota</taxon>
        <taxon>Cyanophyceae</taxon>
        <taxon>Oscillatoriophycideae</taxon>
        <taxon>Aerosakkonematales</taxon>
        <taxon>Aerosakkonemataceae</taxon>
        <taxon>Microseira</taxon>
    </lineage>
</organism>
<dbReference type="AlphaFoldDB" id="A0AAV3XG72"/>
<keyword evidence="23" id="KW-1185">Reference proteome</keyword>
<keyword evidence="10 17" id="KW-0520">NAD</keyword>
<evidence type="ECO:0000256" key="17">
    <source>
        <dbReference type="HAMAP-Rule" id="MF_01965"/>
    </source>
</evidence>
<comment type="catalytic activity">
    <reaction evidence="1 18 19">
        <text>(6R)-NADHX = (6S)-NADHX</text>
        <dbReference type="Rhea" id="RHEA:32215"/>
        <dbReference type="ChEBI" id="CHEBI:64074"/>
        <dbReference type="ChEBI" id="CHEBI:64075"/>
        <dbReference type="EC" id="5.1.99.6"/>
    </reaction>
</comment>
<evidence type="ECO:0000256" key="8">
    <source>
        <dbReference type="ARBA" id="ARBA00022857"/>
    </source>
</evidence>
<gene>
    <name evidence="18" type="primary">nnrE</name>
    <name evidence="17" type="synonym">nnrD</name>
    <name evidence="22" type="ORF">MiSe_32150</name>
</gene>
<keyword evidence="5 18" id="KW-0479">Metal-binding</keyword>
<dbReference type="GO" id="GO:0046872">
    <property type="term" value="F:metal ion binding"/>
    <property type="evidence" value="ECO:0007669"/>
    <property type="project" value="UniProtKB-UniRule"/>
</dbReference>
<keyword evidence="12 17" id="KW-0456">Lyase</keyword>
<evidence type="ECO:0000313" key="22">
    <source>
        <dbReference type="EMBL" id="GET38457.1"/>
    </source>
</evidence>
<dbReference type="HAMAP" id="MF_01965">
    <property type="entry name" value="NADHX_dehydratase"/>
    <property type="match status" value="1"/>
</dbReference>
<comment type="function">
    <text evidence="14 19">Bifunctional enzyme that catalyzes the epimerization of the S- and R-forms of NAD(P)HX and the dehydration of the S-form of NAD(P)HX at the expense of ADP, which is converted to AMP. This allows the repair of both epimers of NAD(P)HX, a damaged form of NAD(P)H that is a result of enzymatic or heat-dependent hydration.</text>
</comment>
<evidence type="ECO:0000256" key="12">
    <source>
        <dbReference type="ARBA" id="ARBA00023239"/>
    </source>
</evidence>
<evidence type="ECO:0000256" key="7">
    <source>
        <dbReference type="ARBA" id="ARBA00022840"/>
    </source>
</evidence>
<comment type="function">
    <text evidence="18">Catalyzes the epimerization of the S- and R-forms of NAD(P)HX, a damaged form of NAD(P)H that is a result of enzymatic or heat-dependent hydration. This is a prerequisite for the S-specific NAD(P)H-hydrate dehydratase to allow the repair of both epimers of NAD(P)HX.</text>
</comment>
<name>A0AAV3XG72_9CYAN</name>
<evidence type="ECO:0000256" key="3">
    <source>
        <dbReference type="ARBA" id="ARBA00006001"/>
    </source>
</evidence>
<feature type="binding site" evidence="18">
    <location>
        <position position="203"/>
    </location>
    <ligand>
        <name>K(+)</name>
        <dbReference type="ChEBI" id="CHEBI:29103"/>
    </ligand>
</feature>
<feature type="binding site" evidence="17">
    <location>
        <position position="485"/>
    </location>
    <ligand>
        <name>AMP</name>
        <dbReference type="ChEBI" id="CHEBI:456215"/>
    </ligand>
</feature>
<feature type="binding site" evidence="17">
    <location>
        <position position="374"/>
    </location>
    <ligand>
        <name>(6S)-NADPHX</name>
        <dbReference type="ChEBI" id="CHEBI:64076"/>
    </ligand>
</feature>
<evidence type="ECO:0000256" key="18">
    <source>
        <dbReference type="HAMAP-Rule" id="MF_01966"/>
    </source>
</evidence>
<keyword evidence="6 17" id="KW-0547">Nucleotide-binding</keyword>
<dbReference type="PANTHER" id="PTHR12592:SF0">
    <property type="entry name" value="ATP-DEPENDENT (S)-NAD(P)H-HYDRATE DEHYDRATASE"/>
    <property type="match status" value="1"/>
</dbReference>
<dbReference type="GO" id="GO:0005524">
    <property type="term" value="F:ATP binding"/>
    <property type="evidence" value="ECO:0007669"/>
    <property type="project" value="UniProtKB-UniRule"/>
</dbReference>
<comment type="caution">
    <text evidence="22">The sequence shown here is derived from an EMBL/GenBank/DDBJ whole genome shotgun (WGS) entry which is preliminary data.</text>
</comment>
<dbReference type="GO" id="GO:0052855">
    <property type="term" value="F:ADP-dependent NAD(P)H-hydrate dehydratase activity"/>
    <property type="evidence" value="ECO:0007669"/>
    <property type="project" value="UniProtKB-UniRule"/>
</dbReference>
<reference evidence="22" key="1">
    <citation type="submission" date="2019-10" db="EMBL/GenBank/DDBJ databases">
        <title>Draft genome sequece of Microseira wollei NIES-4236.</title>
        <authorList>
            <person name="Yamaguchi H."/>
            <person name="Suzuki S."/>
            <person name="Kawachi M."/>
        </authorList>
    </citation>
    <scope>NUCLEOTIDE SEQUENCE</scope>
    <source>
        <strain evidence="22">NIES-4236</strain>
    </source>
</reference>
<feature type="domain" description="YjeF N-terminal" evidence="21">
    <location>
        <begin position="46"/>
        <end position="257"/>
    </location>
</feature>
<dbReference type="GO" id="GO:0110051">
    <property type="term" value="P:metabolite repair"/>
    <property type="evidence" value="ECO:0007669"/>
    <property type="project" value="TreeGrafter"/>
</dbReference>
<comment type="similarity">
    <text evidence="17">Belongs to the NnrD/CARKD family.</text>
</comment>
<feature type="binding site" evidence="17">
    <location>
        <position position="420"/>
    </location>
    <ligand>
        <name>(6S)-NADPHX</name>
        <dbReference type="ChEBI" id="CHEBI:64076"/>
    </ligand>
</feature>
<keyword evidence="13" id="KW-0511">Multifunctional enzyme</keyword>
<comment type="catalytic activity">
    <reaction evidence="15 17 19">
        <text>(6S)-NADHX + ADP = AMP + phosphate + NADH + H(+)</text>
        <dbReference type="Rhea" id="RHEA:32223"/>
        <dbReference type="ChEBI" id="CHEBI:15378"/>
        <dbReference type="ChEBI" id="CHEBI:43474"/>
        <dbReference type="ChEBI" id="CHEBI:57945"/>
        <dbReference type="ChEBI" id="CHEBI:64074"/>
        <dbReference type="ChEBI" id="CHEBI:456215"/>
        <dbReference type="ChEBI" id="CHEBI:456216"/>
        <dbReference type="EC" id="4.2.1.136"/>
    </reaction>
</comment>
<comment type="cofactor">
    <cofactor evidence="18 19">
        <name>K(+)</name>
        <dbReference type="ChEBI" id="CHEBI:29103"/>
    </cofactor>
    <text evidence="18 19">Binds 1 potassium ion per subunit.</text>
</comment>
<comment type="cofactor">
    <cofactor evidence="17">
        <name>Mg(2+)</name>
        <dbReference type="ChEBI" id="CHEBI:18420"/>
    </cofactor>
</comment>
<dbReference type="Gene3D" id="3.40.50.10260">
    <property type="entry name" value="YjeF N-terminal domain"/>
    <property type="match status" value="1"/>
</dbReference>
<feature type="binding site" evidence="18">
    <location>
        <begin position="106"/>
        <end position="110"/>
    </location>
    <ligand>
        <name>(6S)-NADPHX</name>
        <dbReference type="ChEBI" id="CHEBI:64076"/>
    </ligand>
</feature>
<keyword evidence="7 17" id="KW-0067">ATP-binding</keyword>
<evidence type="ECO:0000313" key="23">
    <source>
        <dbReference type="Proteomes" id="UP001050975"/>
    </source>
</evidence>
<comment type="caution">
    <text evidence="17">Lacks conserved residue(s) required for the propagation of feature annotation.</text>
</comment>
<feature type="binding site" evidence="17">
    <location>
        <position position="486"/>
    </location>
    <ligand>
        <name>(6S)-NADPHX</name>
        <dbReference type="ChEBI" id="CHEBI:64076"/>
    </ligand>
</feature>
<dbReference type="NCBIfam" id="TIGR00197">
    <property type="entry name" value="yjeF_nterm"/>
    <property type="match status" value="1"/>
</dbReference>
<evidence type="ECO:0000256" key="2">
    <source>
        <dbReference type="ARBA" id="ARBA00000909"/>
    </source>
</evidence>
<proteinExistence type="inferred from homology"/>
<dbReference type="GO" id="GO:0052856">
    <property type="term" value="F:NAD(P)HX epimerase activity"/>
    <property type="evidence" value="ECO:0007669"/>
    <property type="project" value="UniProtKB-UniRule"/>
</dbReference>
<dbReference type="EC" id="4.2.1.136" evidence="19"/>
<evidence type="ECO:0000256" key="9">
    <source>
        <dbReference type="ARBA" id="ARBA00022958"/>
    </source>
</evidence>
<evidence type="ECO:0000259" key="21">
    <source>
        <dbReference type="PROSITE" id="PS51385"/>
    </source>
</evidence>
<evidence type="ECO:0000259" key="20">
    <source>
        <dbReference type="PROSITE" id="PS51383"/>
    </source>
</evidence>
<dbReference type="CDD" id="cd01171">
    <property type="entry name" value="YXKO-related"/>
    <property type="match status" value="1"/>
</dbReference>
<comment type="catalytic activity">
    <reaction evidence="2 18 19">
        <text>(6R)-NADPHX = (6S)-NADPHX</text>
        <dbReference type="Rhea" id="RHEA:32227"/>
        <dbReference type="ChEBI" id="CHEBI:64076"/>
        <dbReference type="ChEBI" id="CHEBI:64077"/>
        <dbReference type="EC" id="5.1.99.6"/>
    </reaction>
</comment>
<evidence type="ECO:0000256" key="11">
    <source>
        <dbReference type="ARBA" id="ARBA00023235"/>
    </source>
</evidence>
<dbReference type="InterPro" id="IPR029056">
    <property type="entry name" value="Ribokinase-like"/>
</dbReference>
<dbReference type="InterPro" id="IPR004443">
    <property type="entry name" value="YjeF_N_dom"/>
</dbReference>
<feature type="binding site" evidence="17">
    <location>
        <begin position="456"/>
        <end position="460"/>
    </location>
    <ligand>
        <name>AMP</name>
        <dbReference type="ChEBI" id="CHEBI:456215"/>
    </ligand>
</feature>
<feature type="domain" description="YjeF C-terminal" evidence="20">
    <location>
        <begin position="271"/>
        <end position="549"/>
    </location>
</feature>
<dbReference type="Gene3D" id="3.40.1190.20">
    <property type="match status" value="1"/>
</dbReference>
<protein>
    <recommendedName>
        <fullName evidence="19">Bifunctional NAD(P)H-hydrate repair enzyme</fullName>
    </recommendedName>
    <alternativeName>
        <fullName evidence="19">Nicotinamide nucleotide repair protein</fullName>
    </alternativeName>
    <domain>
        <recommendedName>
            <fullName evidence="19">ADP-dependent (S)-NAD(P)H-hydrate dehydratase</fullName>
            <ecNumber evidence="19">4.2.1.136</ecNumber>
        </recommendedName>
        <alternativeName>
            <fullName evidence="19">ADP-dependent NAD(P)HX dehydratase</fullName>
        </alternativeName>
    </domain>
    <domain>
        <recommendedName>
            <fullName evidence="19">NAD(P)H-hydrate epimerase</fullName>
            <ecNumber evidence="19">5.1.99.6</ecNumber>
        </recommendedName>
    </domain>
</protein>
<dbReference type="SUPFAM" id="SSF64153">
    <property type="entry name" value="YjeF N-terminal domain-like"/>
    <property type="match status" value="1"/>
</dbReference>
<keyword evidence="11 18" id="KW-0413">Isomerase</keyword>
<comment type="similarity">
    <text evidence="4 19">In the C-terminal section; belongs to the NnrD/CARKD family.</text>
</comment>
<dbReference type="PROSITE" id="PS01050">
    <property type="entry name" value="YJEF_C_2"/>
    <property type="match status" value="1"/>
</dbReference>
<dbReference type="Pfam" id="PF01256">
    <property type="entry name" value="Carb_kinase"/>
    <property type="match status" value="1"/>
</dbReference>
<evidence type="ECO:0000256" key="19">
    <source>
        <dbReference type="PIRNR" id="PIRNR017184"/>
    </source>
</evidence>
<feature type="binding site" evidence="18">
    <location>
        <begin position="171"/>
        <end position="177"/>
    </location>
    <ligand>
        <name>(6S)-NADPHX</name>
        <dbReference type="ChEBI" id="CHEBI:64076"/>
    </ligand>
</feature>
<evidence type="ECO:0000256" key="14">
    <source>
        <dbReference type="ARBA" id="ARBA00025153"/>
    </source>
</evidence>
<feature type="binding site" evidence="18">
    <location>
        <position position="200"/>
    </location>
    <ligand>
        <name>(6S)-NADPHX</name>
        <dbReference type="ChEBI" id="CHEBI:64076"/>
    </ligand>
</feature>
<dbReference type="Proteomes" id="UP001050975">
    <property type="component" value="Unassembled WGS sequence"/>
</dbReference>
<evidence type="ECO:0000256" key="5">
    <source>
        <dbReference type="ARBA" id="ARBA00022723"/>
    </source>
</evidence>
<comment type="subunit">
    <text evidence="17">Homotetramer.</text>
</comment>
<dbReference type="PROSITE" id="PS51383">
    <property type="entry name" value="YJEF_C_3"/>
    <property type="match status" value="1"/>
</dbReference>
<feature type="binding site" evidence="18">
    <location>
        <position position="167"/>
    </location>
    <ligand>
        <name>K(+)</name>
        <dbReference type="ChEBI" id="CHEBI:29103"/>
    </ligand>
</feature>
<evidence type="ECO:0000256" key="15">
    <source>
        <dbReference type="ARBA" id="ARBA00048238"/>
    </source>
</evidence>
<dbReference type="PROSITE" id="PS51385">
    <property type="entry name" value="YJEF_N"/>
    <property type="match status" value="1"/>
</dbReference>
<dbReference type="NCBIfam" id="TIGR00196">
    <property type="entry name" value="yjeF_cterm"/>
    <property type="match status" value="1"/>
</dbReference>
<evidence type="ECO:0000256" key="6">
    <source>
        <dbReference type="ARBA" id="ARBA00022741"/>
    </source>
</evidence>
<comment type="similarity">
    <text evidence="18">Belongs to the NnrE/AIBP family.</text>
</comment>
<accession>A0AAV3XG72</accession>
<dbReference type="PIRSF" id="PIRSF017184">
    <property type="entry name" value="Nnr"/>
    <property type="match status" value="1"/>
</dbReference>
<sequence length="550" mass="58505">MALLGRSLVTRVMGNREKGGKMKGVHNSNNNYQSKIAQFVVTAEQMHQIEERVFVAGMPVAALMEKVAGLIARRIEELYPLKGSENQLPITNHQSLNIGILVGPGHNGGDALVVARELHFQGYKVSVYLAFPKLKELTSQHARYARSLTIPFFDQIEPLQDCDIIIDGLFGFGLERPLSDSVADAINKLNSWSKPIISIDIPSGLHTDTGEVLGTAVRATRTLCLGLWKQAFLQDQALEYIGKAELIGFDIPLADIAAVLGATPKIQRVTKANAYANLPLVRPPVTHKYKQGHLLLICGSRRYAGGAILTGLGARGSGVGMLSIAVPASLKPLLVSHLPEALIVDCPETETGAIASLPDGINLDSYSAIACGPGLTTDATPVVQSVLESDRTLVLDADGLNILAQLELSPREAPTILTPHAGEFKRLFPDIAEPTKDRIEAVSLASQQSNAVVLLKGARTAIANPSGSIYIIPESTPALARGGSGDVLTGLLGGLLAQASSPQMPIAEIVATGAWWHAQAGILAAKERTELGVDAFTLTQYLIPVLRGIV</sequence>
<dbReference type="GO" id="GO:0046496">
    <property type="term" value="P:nicotinamide nucleotide metabolic process"/>
    <property type="evidence" value="ECO:0007669"/>
    <property type="project" value="UniProtKB-UniRule"/>
</dbReference>
<comment type="function">
    <text evidence="17">Catalyzes the dehydration of the S-form of NAD(P)HX at the expense of ADP, which is converted to AMP. Together with NAD(P)HX epimerase, which catalyzes the epimerization of the S- and R-forms, the enzyme allows the repair of both epimers of NAD(P)HX, a damaged form of NAD(P)H that is a result of enzymatic or heat-dependent hydration.</text>
</comment>
<evidence type="ECO:0000256" key="16">
    <source>
        <dbReference type="ARBA" id="ARBA00049209"/>
    </source>
</evidence>
<dbReference type="InterPro" id="IPR017953">
    <property type="entry name" value="Carbohydrate_kinase_pred_CS"/>
</dbReference>
<keyword evidence="8 17" id="KW-0521">NADP</keyword>
<dbReference type="Pfam" id="PF03853">
    <property type="entry name" value="YjeF_N"/>
    <property type="match status" value="1"/>
</dbReference>
<dbReference type="EC" id="5.1.99.6" evidence="19"/>